<dbReference type="AlphaFoldDB" id="A0A3P7QZF5"/>
<proteinExistence type="predicted"/>
<feature type="transmembrane region" description="Helical" evidence="1">
    <location>
        <begin position="92"/>
        <end position="115"/>
    </location>
</feature>
<evidence type="ECO:0000313" key="3">
    <source>
        <dbReference type="Proteomes" id="UP000281553"/>
    </source>
</evidence>
<sequence>MDGVYATLRITELRPEAENQPGTLDFMLIPALFPHETARCPNETLDCLNMTFDSHQRVCIRPFERAAEFGTCVEPSARKGVHTPLSRANLTVYLVAALGLVAALILVGTICVCVHKRRTQHRIAKKRNGRVIPERSGSANEQREFQYTRVDEEAVDTEITQPQEA</sequence>
<gene>
    <name evidence="2" type="ORF">DILT_LOCUS17278</name>
</gene>
<keyword evidence="1" id="KW-0812">Transmembrane</keyword>
<keyword evidence="1" id="KW-1133">Transmembrane helix</keyword>
<dbReference type="EMBL" id="UYRU01090584">
    <property type="protein sequence ID" value="VDN37282.1"/>
    <property type="molecule type" value="Genomic_DNA"/>
</dbReference>
<organism evidence="2 3">
    <name type="scientific">Dibothriocephalus latus</name>
    <name type="common">Fish tapeworm</name>
    <name type="synonym">Diphyllobothrium latum</name>
    <dbReference type="NCBI Taxonomy" id="60516"/>
    <lineage>
        <taxon>Eukaryota</taxon>
        <taxon>Metazoa</taxon>
        <taxon>Spiralia</taxon>
        <taxon>Lophotrochozoa</taxon>
        <taxon>Platyhelminthes</taxon>
        <taxon>Cestoda</taxon>
        <taxon>Eucestoda</taxon>
        <taxon>Diphyllobothriidea</taxon>
        <taxon>Diphyllobothriidae</taxon>
        <taxon>Dibothriocephalus</taxon>
    </lineage>
</organism>
<reference evidence="2 3" key="1">
    <citation type="submission" date="2018-11" db="EMBL/GenBank/DDBJ databases">
        <authorList>
            <consortium name="Pathogen Informatics"/>
        </authorList>
    </citation>
    <scope>NUCLEOTIDE SEQUENCE [LARGE SCALE GENOMIC DNA]</scope>
</reference>
<protein>
    <submittedName>
        <fullName evidence="2">Uncharacterized protein</fullName>
    </submittedName>
</protein>
<accession>A0A3P7QZF5</accession>
<evidence type="ECO:0000313" key="2">
    <source>
        <dbReference type="EMBL" id="VDN37282.1"/>
    </source>
</evidence>
<dbReference type="OrthoDB" id="10305808at2759"/>
<keyword evidence="3" id="KW-1185">Reference proteome</keyword>
<keyword evidence="1" id="KW-0472">Membrane</keyword>
<name>A0A3P7QZF5_DIBLA</name>
<dbReference type="Proteomes" id="UP000281553">
    <property type="component" value="Unassembled WGS sequence"/>
</dbReference>
<evidence type="ECO:0000256" key="1">
    <source>
        <dbReference type="SAM" id="Phobius"/>
    </source>
</evidence>